<evidence type="ECO:0000256" key="2">
    <source>
        <dbReference type="ARBA" id="ARBA00022475"/>
    </source>
</evidence>
<keyword evidence="6" id="KW-1015">Disulfide bond</keyword>
<evidence type="ECO:0000256" key="1">
    <source>
        <dbReference type="ARBA" id="ARBA00004609"/>
    </source>
</evidence>
<keyword evidence="2" id="KW-1003">Cell membrane</keyword>
<keyword evidence="5" id="KW-0472">Membrane</keyword>
<dbReference type="AlphaFoldDB" id="A0A833QX15"/>
<keyword evidence="3" id="KW-0336">GPI-anchor</keyword>
<dbReference type="GO" id="GO:0009506">
    <property type="term" value="C:plasmodesma"/>
    <property type="evidence" value="ECO:0007669"/>
    <property type="project" value="UniProtKB-ARBA"/>
</dbReference>
<accession>A0A833QX15</accession>
<dbReference type="FunFam" id="1.20.58.1040:FF:000001">
    <property type="entry name" value="Glucan endo-1,3-beta-glucosidase 4"/>
    <property type="match status" value="1"/>
</dbReference>
<dbReference type="GO" id="GO:0005886">
    <property type="term" value="C:plasma membrane"/>
    <property type="evidence" value="ECO:0007669"/>
    <property type="project" value="UniProtKB-SubCell"/>
</dbReference>
<evidence type="ECO:0000313" key="10">
    <source>
        <dbReference type="EMBL" id="KAF3327497.1"/>
    </source>
</evidence>
<gene>
    <name evidence="10" type="ORF">FCM35_KLT07615</name>
</gene>
<protein>
    <submittedName>
        <fullName evidence="10">PLASMODESMATA CALLOSE-BINDING PROTEIN 3-like protein</fullName>
    </submittedName>
</protein>
<evidence type="ECO:0000256" key="7">
    <source>
        <dbReference type="ARBA" id="ARBA00023180"/>
    </source>
</evidence>
<dbReference type="InterPro" id="IPR044788">
    <property type="entry name" value="X8_dom_prot"/>
</dbReference>
<evidence type="ECO:0000256" key="8">
    <source>
        <dbReference type="SAM" id="MobiDB-lite"/>
    </source>
</evidence>
<name>A0A833QX15_9POAL</name>
<dbReference type="PANTHER" id="PTHR31044">
    <property type="entry name" value="BETA-1,3 GLUCANASE"/>
    <property type="match status" value="1"/>
</dbReference>
<dbReference type="SMART" id="SM00768">
    <property type="entry name" value="X8"/>
    <property type="match status" value="1"/>
</dbReference>
<sequence>MWGILTSENRSTGDQIRPLLLPPPLSLSQKIANLATDKLFLFTKMEVAIFLVTILAIVRASDATWCVCKSNLNDTALQEAIDYACGHGADCTPITQNGACYNPNNVKAHCSYAANSYYQRKNEDSTACDFGGSAGPTDTDPSTNGCTYPASPSAAAGSSGSTNGTSIQPSGSAYGLGPSSVPENTNAGFRPETRSALWTLSFVFMLIASLHCKA</sequence>
<proteinExistence type="predicted"/>
<comment type="subcellular location">
    <subcellularLocation>
        <location evidence="1">Cell membrane</location>
        <topology evidence="1">Lipid-anchor</topology>
        <topology evidence="1">GPI-anchor</topology>
    </subcellularLocation>
</comment>
<keyword evidence="7" id="KW-0325">Glycoprotein</keyword>
<evidence type="ECO:0000256" key="3">
    <source>
        <dbReference type="ARBA" id="ARBA00022622"/>
    </source>
</evidence>
<feature type="domain" description="X8" evidence="9">
    <location>
        <begin position="64"/>
        <end position="148"/>
    </location>
</feature>
<feature type="compositionally biased region" description="Polar residues" evidence="8">
    <location>
        <begin position="162"/>
        <end position="171"/>
    </location>
</feature>
<keyword evidence="4" id="KW-0732">Signal</keyword>
<dbReference type="Proteomes" id="UP000623129">
    <property type="component" value="Unassembled WGS sequence"/>
</dbReference>
<dbReference type="PANTHER" id="PTHR31044:SF25">
    <property type="entry name" value="PLASMODESMATA CALLOSE-BINDING PROTEIN 3"/>
    <property type="match status" value="1"/>
</dbReference>
<dbReference type="EMBL" id="SWLB01000017">
    <property type="protein sequence ID" value="KAF3327497.1"/>
    <property type="molecule type" value="Genomic_DNA"/>
</dbReference>
<evidence type="ECO:0000259" key="9">
    <source>
        <dbReference type="SMART" id="SM00768"/>
    </source>
</evidence>
<comment type="caution">
    <text evidence="10">The sequence shown here is derived from an EMBL/GenBank/DDBJ whole genome shotgun (WGS) entry which is preliminary data.</text>
</comment>
<reference evidence="10" key="1">
    <citation type="submission" date="2020-01" db="EMBL/GenBank/DDBJ databases">
        <title>Genome sequence of Kobresia littledalei, the first chromosome-level genome in the family Cyperaceae.</title>
        <authorList>
            <person name="Qu G."/>
        </authorList>
    </citation>
    <scope>NUCLEOTIDE SEQUENCE</scope>
    <source>
        <strain evidence="10">C.B.Clarke</strain>
        <tissue evidence="10">Leaf</tissue>
    </source>
</reference>
<evidence type="ECO:0000313" key="11">
    <source>
        <dbReference type="Proteomes" id="UP000623129"/>
    </source>
</evidence>
<dbReference type="InterPro" id="IPR012946">
    <property type="entry name" value="X8"/>
</dbReference>
<feature type="region of interest" description="Disordered" evidence="8">
    <location>
        <begin position="157"/>
        <end position="179"/>
    </location>
</feature>
<organism evidence="10 11">
    <name type="scientific">Carex littledalei</name>
    <dbReference type="NCBI Taxonomy" id="544730"/>
    <lineage>
        <taxon>Eukaryota</taxon>
        <taxon>Viridiplantae</taxon>
        <taxon>Streptophyta</taxon>
        <taxon>Embryophyta</taxon>
        <taxon>Tracheophyta</taxon>
        <taxon>Spermatophyta</taxon>
        <taxon>Magnoliopsida</taxon>
        <taxon>Liliopsida</taxon>
        <taxon>Poales</taxon>
        <taxon>Cyperaceae</taxon>
        <taxon>Cyperoideae</taxon>
        <taxon>Cariceae</taxon>
        <taxon>Carex</taxon>
        <taxon>Carex subgen. Euthyceras</taxon>
    </lineage>
</organism>
<dbReference type="Gene3D" id="1.20.58.1040">
    <property type="match status" value="1"/>
</dbReference>
<feature type="region of interest" description="Disordered" evidence="8">
    <location>
        <begin position="132"/>
        <end position="151"/>
    </location>
</feature>
<dbReference type="OrthoDB" id="1930814at2759"/>
<dbReference type="Pfam" id="PF07983">
    <property type="entry name" value="X8"/>
    <property type="match status" value="1"/>
</dbReference>
<keyword evidence="3" id="KW-0449">Lipoprotein</keyword>
<evidence type="ECO:0000256" key="5">
    <source>
        <dbReference type="ARBA" id="ARBA00023136"/>
    </source>
</evidence>
<keyword evidence="11" id="KW-1185">Reference proteome</keyword>
<evidence type="ECO:0000256" key="6">
    <source>
        <dbReference type="ARBA" id="ARBA00023157"/>
    </source>
</evidence>
<dbReference type="GO" id="GO:0098552">
    <property type="term" value="C:side of membrane"/>
    <property type="evidence" value="ECO:0007669"/>
    <property type="project" value="UniProtKB-KW"/>
</dbReference>
<evidence type="ECO:0000256" key="4">
    <source>
        <dbReference type="ARBA" id="ARBA00022729"/>
    </source>
</evidence>